<dbReference type="STRING" id="307972.A0A2G8JZL2"/>
<dbReference type="GO" id="GO:0005737">
    <property type="term" value="C:cytoplasm"/>
    <property type="evidence" value="ECO:0007669"/>
    <property type="project" value="TreeGrafter"/>
</dbReference>
<organism evidence="1 2">
    <name type="scientific">Stichopus japonicus</name>
    <name type="common">Sea cucumber</name>
    <dbReference type="NCBI Taxonomy" id="307972"/>
    <lineage>
        <taxon>Eukaryota</taxon>
        <taxon>Metazoa</taxon>
        <taxon>Echinodermata</taxon>
        <taxon>Eleutherozoa</taxon>
        <taxon>Echinozoa</taxon>
        <taxon>Holothuroidea</taxon>
        <taxon>Aspidochirotacea</taxon>
        <taxon>Aspidochirotida</taxon>
        <taxon>Stichopodidae</taxon>
        <taxon>Apostichopus</taxon>
    </lineage>
</organism>
<reference evidence="1 2" key="1">
    <citation type="journal article" date="2017" name="PLoS Biol.">
        <title>The sea cucumber genome provides insights into morphological evolution and visceral regeneration.</title>
        <authorList>
            <person name="Zhang X."/>
            <person name="Sun L."/>
            <person name="Yuan J."/>
            <person name="Sun Y."/>
            <person name="Gao Y."/>
            <person name="Zhang L."/>
            <person name="Li S."/>
            <person name="Dai H."/>
            <person name="Hamel J.F."/>
            <person name="Liu C."/>
            <person name="Yu Y."/>
            <person name="Liu S."/>
            <person name="Lin W."/>
            <person name="Guo K."/>
            <person name="Jin S."/>
            <person name="Xu P."/>
            <person name="Storey K.B."/>
            <person name="Huan P."/>
            <person name="Zhang T."/>
            <person name="Zhou Y."/>
            <person name="Zhang J."/>
            <person name="Lin C."/>
            <person name="Li X."/>
            <person name="Xing L."/>
            <person name="Huo D."/>
            <person name="Sun M."/>
            <person name="Wang L."/>
            <person name="Mercier A."/>
            <person name="Li F."/>
            <person name="Yang H."/>
            <person name="Xiang J."/>
        </authorList>
    </citation>
    <scope>NUCLEOTIDE SEQUENCE [LARGE SCALE GENOMIC DNA]</scope>
    <source>
        <strain evidence="1">Shaxun</strain>
        <tissue evidence="1">Muscle</tissue>
    </source>
</reference>
<dbReference type="OrthoDB" id="9001829at2759"/>
<dbReference type="EMBL" id="MRZV01001041">
    <property type="protein sequence ID" value="PIK41201.1"/>
    <property type="molecule type" value="Genomic_DNA"/>
</dbReference>
<keyword evidence="2" id="KW-1185">Reference proteome</keyword>
<comment type="caution">
    <text evidence="1">The sequence shown here is derived from an EMBL/GenBank/DDBJ whole genome shotgun (WGS) entry which is preliminary data.</text>
</comment>
<proteinExistence type="predicted"/>
<evidence type="ECO:0000313" key="2">
    <source>
        <dbReference type="Proteomes" id="UP000230750"/>
    </source>
</evidence>
<evidence type="ECO:0000313" key="1">
    <source>
        <dbReference type="EMBL" id="PIK41201.1"/>
    </source>
</evidence>
<gene>
    <name evidence="1" type="ORF">BSL78_21953</name>
</gene>
<name>A0A2G8JZL2_STIJA</name>
<dbReference type="AlphaFoldDB" id="A0A2G8JZL2"/>
<dbReference type="Proteomes" id="UP000230750">
    <property type="component" value="Unassembled WGS sequence"/>
</dbReference>
<accession>A0A2G8JZL2</accession>
<protein>
    <submittedName>
        <fullName evidence="1">Uncharacterized protein</fullName>
    </submittedName>
</protein>
<sequence length="630" mass="71337">MKDGSRDVINKADPFEMKFWLLTQNKTRSNENHVDLPINEFDILKVDPKAGLERRSDDGFTREGPKKMEETFWPGKKALITQYDKILELDERALKAPQNLRNDPRKLVDHLLRFATSVVEKYRVIFRWITAFVSFGQRGKRSSVTNLNEAIAKGVSAPGVIALATIFKEMCRYLADLPCKTVSGSVRMSSFDSRPEEWSDHTWNVIELCGMQYYCDIAWASGGIRKMFFDDFLSPAHSPAPLSHLVVNVTSQYRVESRMRSGERRLWSRISRRILLAEPDQFTSEHLPTQDGKVLDDLQFGTTVFSSIDAWSSSKHIGSMMPTLGINMITTKGTVEGVYGVLPKAISAGYYCVSHTEPIVETSSNKLTFEFACPAGGNVIPNLFHEDRPNLKIIDSIYREPFPKKTALHLALSKPGRYCLEVYAPYQPKLATGVHSFAARFLIVCSSNEKASFFADPNPWGSNEDFHANKLTCLDVPGSTIHAKNGKGCITFTSPITGGDEITYNLLAPGVRGTWKEIPNYQTWIFAEVIDRKRGLRFTRFNFRIPERGFYQFLFGHGGKFMGRWLVACPVVHTGDLFPIREGVWGPSRKNGRVLGMRFSHPVLLLHLVEWLTSLLRYRPICLIGMFSHI</sequence>
<dbReference type="PANTHER" id="PTHR46333">
    <property type="entry name" value="CYTOKINESIS PROTEIN 3"/>
    <property type="match status" value="1"/>
</dbReference>
<dbReference type="InterPro" id="IPR052557">
    <property type="entry name" value="CAP/Cytokinesis_protein"/>
</dbReference>
<dbReference type="PANTHER" id="PTHR46333:SF2">
    <property type="entry name" value="CYTOKINESIS PROTEIN 3"/>
    <property type="match status" value="1"/>
</dbReference>